<keyword evidence="4" id="KW-0272">Extracellular matrix</keyword>
<dbReference type="GO" id="GO:0006508">
    <property type="term" value="P:proteolysis"/>
    <property type="evidence" value="ECO:0007669"/>
    <property type="project" value="UniProtKB-KW"/>
</dbReference>
<feature type="disulfide bond" evidence="20">
    <location>
        <begin position="1204"/>
        <end position="1214"/>
    </location>
</feature>
<feature type="disulfide bond" evidence="20">
    <location>
        <begin position="952"/>
        <end position="1013"/>
    </location>
</feature>
<dbReference type="Pfam" id="PF00089">
    <property type="entry name" value="Trypsin"/>
    <property type="match status" value="1"/>
</dbReference>
<dbReference type="InterPro" id="IPR033116">
    <property type="entry name" value="TRYPSIN_SER"/>
</dbReference>
<dbReference type="InterPro" id="IPR000210">
    <property type="entry name" value="BTB/POZ_dom"/>
</dbReference>
<keyword evidence="16" id="KW-0675">Receptor</keyword>
<name>A0A6J8CEV8_MYTCO</name>
<dbReference type="Pfam" id="PF00651">
    <property type="entry name" value="BTB"/>
    <property type="match status" value="1"/>
</dbReference>
<feature type="disulfide bond" evidence="19">
    <location>
        <begin position="535"/>
        <end position="553"/>
    </location>
</feature>
<accession>A0A6J8CEV8</accession>
<feature type="region of interest" description="Disordered" evidence="22">
    <location>
        <begin position="14"/>
        <end position="50"/>
    </location>
</feature>
<evidence type="ECO:0000256" key="6">
    <source>
        <dbReference type="ARBA" id="ARBA00022670"/>
    </source>
</evidence>
<dbReference type="PROSITE" id="PS00420">
    <property type="entry name" value="SRCR_1"/>
    <property type="match status" value="1"/>
</dbReference>
<keyword evidence="9" id="KW-0677">Repeat</keyword>
<feature type="disulfide bond" evidence="20">
    <location>
        <begin position="982"/>
        <end position="992"/>
    </location>
</feature>
<proteinExistence type="predicted"/>
<keyword evidence="14" id="KW-0472">Membrane</keyword>
<dbReference type="PROSITE" id="PS01209">
    <property type="entry name" value="LDLRA_1"/>
    <property type="match status" value="2"/>
</dbReference>
<dbReference type="Gene3D" id="4.10.400.10">
    <property type="entry name" value="Low-density Lipoprotein Receptor"/>
    <property type="match status" value="3"/>
</dbReference>
<dbReference type="InterPro" id="IPR043504">
    <property type="entry name" value="Peptidase_S1_PA_chymotrypsin"/>
</dbReference>
<evidence type="ECO:0000256" key="12">
    <source>
        <dbReference type="ARBA" id="ARBA00022889"/>
    </source>
</evidence>
<dbReference type="GO" id="GO:0004252">
    <property type="term" value="F:serine-type endopeptidase activity"/>
    <property type="evidence" value="ECO:0007669"/>
    <property type="project" value="InterPro"/>
</dbReference>
<feature type="disulfide bond" evidence="20">
    <location>
        <begin position="1094"/>
        <end position="1104"/>
    </location>
</feature>
<dbReference type="SUPFAM" id="SSF57424">
    <property type="entry name" value="LDL receptor-like module"/>
    <property type="match status" value="3"/>
</dbReference>
<dbReference type="SMART" id="SM00020">
    <property type="entry name" value="Tryp_SPc"/>
    <property type="match status" value="1"/>
</dbReference>
<dbReference type="GO" id="GO:0016020">
    <property type="term" value="C:membrane"/>
    <property type="evidence" value="ECO:0007669"/>
    <property type="project" value="UniProtKB-SubCell"/>
</dbReference>
<sequence length="1665" mass="183184">MDRCESTLALVDFEQVEQDDYSSGYESTPSDSESSTPTQKPEYSRLLPTSYNRDPVKIKEKMSYRNTQALTEQLKVISSIPELCDVIFEVGNEKVKIHGVKAILGTRSRVLYNLILKKQKESEFQRKADKKDKKKRTPVKSDKVTIVVKKYEPEDFRKIIQFIHSGSVDINSSCVAGLLCGASQFGLDDLQRACWDFVNHSGLGDHKFCRNPDGDKQPWCWVKVGTNDFGFCDITQCNEAPVTTTTEAPKDCPDEEFYCYNHVKNSLYTKECIPESFQCDNENDCDEAEDELNCDYKLPLFKKTKYRVLKTDVTERYVKIALEYCARLCLESTSFVCRSISYIGTQRECFLSDKNSNTASLSFSYNYDFYELKSQTDLDCVGGYKCNNGRCVTSDALCNGKDECLDLSDEDDCDQAQEDTIDVRLVGGEDKHSGRVEVNYRGEWGVICDDQWDIKDAIVVCRMLGYVHALSAFKRSKFGSGNGKFLLDEVNCFGNETSLMSCDANPWKDHDCKDYEVAGVQCQQSKGCNPDEFTCSNDNCVPQRLVCNSEDDCIDNSDEIDCELKIELMNGSSSEGRVEVIRNGIRGTICDDQWDDNAATVVCRMLGYNTGVAKVDSIYGSGTGMIWLDGMVCDGTETSLDDCHIPGWGKHDCDHSEDAGVICTNISIASTNTTTEKPFLQIALNLTGNSSSDGRIVLYVGGIEGSICDDEFDDNDAIVICRMIGYHSGRALDNTVGMFGEGTGEIWIDNLHCSGTETSILQCSYTTIHDCSHLEDAGVVCEEAPPGDIQIQLVNGRGPNSGRIEVTVNGTVGGICRDDIGTLEARTICHSLGYSGVDILTTTYSRKSKWLGGIHCLQNETSLAECVSNLGLQPYWHESCDEFGSTSLSCTVSDTTTSTTVSTTVQSIPESVAVQLIGGDSDKEGNVLLTYGGQTGTICDDLWDNNDATVICRMLGYSYGSATNESHFGIGTDEIWLDDMHCSGEEGSILECPNAGWKMNNCGRVREIAGVKCSDEGTHVTMNVTVNLHDGSFEGEGRVEVTRGHETGSVCDDYWDYKDAKVVCKMLGFSVGIAVKNAGYGSSTGPILLDNVQCQGSESNIYDCVHEGWGNSNCGHVEDAGVICGTERVTRKATVELVGGASRNEGRVEMIYGGVRGTVCNQQFDDTKATIICKMLKFSAGKVLSTGKFSAGQGMIWAAEKWECLGTEDRVDDCTNFPGIQSSCDHTQDVGVFCHHETMTTTTTTTTTKKPSTTADTKPVSGIKVELVNGNAPNRGRVEIIRNGVRGTVCDDRWDDNDATVICRMLGYKRGGIAVSEAIYGEGSGDIILDDVECDGTETSIEECTHSGWGVSNCHHTEDAGVRCIADKQTTGSDDWQATFAPDCGKRPIEDQHIRKKRQTSRLGEATVLERPQPAKIVYGSAAEYGMYPWQVGVRKIYYYDYFSRKKISSVWCGGTIINKHWILSAAHCFDGVPKSKITIRTGDHNHKILDDYEQEFDVEAILPHDQYDSDTYDNDIALVKISSDDGEGITFNDHVQPACLPDMDTLYRAGTLCHISGWGKTEHGVSPNVLRKEKIPIMDHSKCRSLYKSDTITPHMLCAGYEEGGVDTCQGDSGGPLVCQVNGSYTVLGVVSWGNGCGEVDMPGVYTNVQKLYPWIVKQLKENT</sequence>
<evidence type="ECO:0000256" key="2">
    <source>
        <dbReference type="ARBA" id="ARBA00004498"/>
    </source>
</evidence>
<dbReference type="InterPro" id="IPR036055">
    <property type="entry name" value="LDL_receptor-like_sf"/>
</dbReference>
<evidence type="ECO:0000259" key="24">
    <source>
        <dbReference type="PROSITE" id="PS50097"/>
    </source>
</evidence>
<keyword evidence="8" id="KW-0732">Signal</keyword>
<dbReference type="SMART" id="SM00473">
    <property type="entry name" value="PAN_AP"/>
    <property type="match status" value="1"/>
</dbReference>
<organism evidence="28 29">
    <name type="scientific">Mytilus coruscus</name>
    <name type="common">Sea mussel</name>
    <dbReference type="NCBI Taxonomy" id="42192"/>
    <lineage>
        <taxon>Eukaryota</taxon>
        <taxon>Metazoa</taxon>
        <taxon>Spiralia</taxon>
        <taxon>Lophotrochozoa</taxon>
        <taxon>Mollusca</taxon>
        <taxon>Bivalvia</taxon>
        <taxon>Autobranchia</taxon>
        <taxon>Pteriomorphia</taxon>
        <taxon>Mytilida</taxon>
        <taxon>Mytiloidea</taxon>
        <taxon>Mytilidae</taxon>
        <taxon>Mytilinae</taxon>
        <taxon>Mytilus</taxon>
    </lineage>
</organism>
<dbReference type="InterPro" id="IPR038178">
    <property type="entry name" value="Kringle_sf"/>
</dbReference>
<feature type="disulfide bond" evidence="20">
    <location>
        <begin position="1290"/>
        <end position="1354"/>
    </location>
</feature>
<keyword evidence="17" id="KW-0325">Glycoprotein</keyword>
<evidence type="ECO:0000256" key="17">
    <source>
        <dbReference type="ARBA" id="ARBA00023180"/>
    </source>
</evidence>
<evidence type="ECO:0000256" key="9">
    <source>
        <dbReference type="ARBA" id="ARBA00022737"/>
    </source>
</evidence>
<dbReference type="Pfam" id="PF00530">
    <property type="entry name" value="SRCR"/>
    <property type="match status" value="8"/>
</dbReference>
<evidence type="ECO:0000259" key="27">
    <source>
        <dbReference type="PROSITE" id="PS50948"/>
    </source>
</evidence>
<dbReference type="FunFam" id="2.40.10.10:FF:000003">
    <property type="entry name" value="Transmembrane serine protease 3"/>
    <property type="match status" value="1"/>
</dbReference>
<feature type="domain" description="SRCR" evidence="26">
    <location>
        <begin position="791"/>
        <end position="891"/>
    </location>
</feature>
<feature type="disulfide bond" evidence="20">
    <location>
        <begin position="856"/>
        <end position="866"/>
    </location>
</feature>
<dbReference type="SUPFAM" id="SSF57440">
    <property type="entry name" value="Kringle-like"/>
    <property type="match status" value="1"/>
</dbReference>
<evidence type="ECO:0000256" key="13">
    <source>
        <dbReference type="ARBA" id="ARBA00022989"/>
    </source>
</evidence>
<evidence type="ECO:0000256" key="14">
    <source>
        <dbReference type="ARBA" id="ARBA00023136"/>
    </source>
</evidence>
<evidence type="ECO:0000256" key="20">
    <source>
        <dbReference type="PROSITE-ProRule" id="PRU00196"/>
    </source>
</evidence>
<evidence type="ECO:0000256" key="15">
    <source>
        <dbReference type="ARBA" id="ARBA00023157"/>
    </source>
</evidence>
<dbReference type="PANTHER" id="PTHR19331:SF465">
    <property type="entry name" value="EGG PEPTIDE SPERACT RECEPTOR"/>
    <property type="match status" value="1"/>
</dbReference>
<evidence type="ECO:0000256" key="4">
    <source>
        <dbReference type="ARBA" id="ARBA00022530"/>
    </source>
</evidence>
<dbReference type="PROSITE" id="PS00134">
    <property type="entry name" value="TRYPSIN_HIS"/>
    <property type="match status" value="1"/>
</dbReference>
<dbReference type="OrthoDB" id="6020543at2759"/>
<dbReference type="PRINTS" id="PR00261">
    <property type="entry name" value="LDLRECEPTOR"/>
</dbReference>
<dbReference type="PRINTS" id="PR00258">
    <property type="entry name" value="SPERACTRCPTR"/>
</dbReference>
<feature type="disulfide bond" evidence="20">
    <location>
        <begin position="1160"/>
        <end position="1224"/>
    </location>
</feature>
<feature type="domain" description="Peptidase S1" evidence="25">
    <location>
        <begin position="1417"/>
        <end position="1662"/>
    </location>
</feature>
<feature type="disulfide bond" evidence="19">
    <location>
        <begin position="279"/>
        <end position="294"/>
    </location>
</feature>
<feature type="disulfide bond" evidence="20">
    <location>
        <begin position="633"/>
        <end position="643"/>
    </location>
</feature>
<dbReference type="SUPFAM" id="SSF50494">
    <property type="entry name" value="Trypsin-like serine proteases"/>
    <property type="match status" value="1"/>
</dbReference>
<gene>
    <name evidence="28" type="ORF">MCOR_28610</name>
</gene>
<dbReference type="InterPro" id="IPR023415">
    <property type="entry name" value="LDLR_class-A_CS"/>
</dbReference>
<dbReference type="SMART" id="SM00192">
    <property type="entry name" value="LDLa"/>
    <property type="match status" value="3"/>
</dbReference>
<evidence type="ECO:0000259" key="25">
    <source>
        <dbReference type="PROSITE" id="PS50240"/>
    </source>
</evidence>
<dbReference type="Proteomes" id="UP000507470">
    <property type="component" value="Unassembled WGS sequence"/>
</dbReference>
<dbReference type="PROSITE" id="PS50070">
    <property type="entry name" value="KRINGLE_2"/>
    <property type="match status" value="1"/>
</dbReference>
<dbReference type="InterPro" id="IPR002172">
    <property type="entry name" value="LDrepeatLR_classA_rpt"/>
</dbReference>
<dbReference type="Gene3D" id="2.40.20.10">
    <property type="entry name" value="Plasminogen Kringle 4"/>
    <property type="match status" value="1"/>
</dbReference>
<dbReference type="FunFam" id="3.10.250.10:FF:000007">
    <property type="entry name" value="Soluble scavenger receptor cysteine-rich domain-containing protein SSC5D"/>
    <property type="match status" value="2"/>
</dbReference>
<dbReference type="PROSITE" id="PS50097">
    <property type="entry name" value="BTB"/>
    <property type="match status" value="1"/>
</dbReference>
<evidence type="ECO:0000259" key="26">
    <source>
        <dbReference type="PROSITE" id="PS50287"/>
    </source>
</evidence>
<dbReference type="PROSITE" id="PS00135">
    <property type="entry name" value="TRYPSIN_SER"/>
    <property type="match status" value="1"/>
</dbReference>
<evidence type="ECO:0000313" key="28">
    <source>
        <dbReference type="EMBL" id="CAC5393789.1"/>
    </source>
</evidence>
<feature type="disulfide bond" evidence="19">
    <location>
        <begin position="398"/>
        <end position="413"/>
    </location>
</feature>
<dbReference type="InterPro" id="IPR001254">
    <property type="entry name" value="Trypsin_dom"/>
</dbReference>
<feature type="disulfide bond" evidence="20">
    <location>
        <begin position="492"/>
        <end position="502"/>
    </location>
</feature>
<keyword evidence="12" id="KW-0130">Cell adhesion</keyword>
<evidence type="ECO:0000256" key="7">
    <source>
        <dbReference type="ARBA" id="ARBA00022692"/>
    </source>
</evidence>
<keyword evidence="13" id="KW-1133">Transmembrane helix</keyword>
<dbReference type="PROSITE" id="PS50948">
    <property type="entry name" value="PAN"/>
    <property type="match status" value="1"/>
</dbReference>
<dbReference type="InterPro" id="IPR011333">
    <property type="entry name" value="SKP1/BTB/POZ_sf"/>
</dbReference>
<feature type="disulfide bond" evidence="20">
    <location>
        <begin position="1303"/>
        <end position="1364"/>
    </location>
</feature>
<dbReference type="Gene3D" id="2.40.10.10">
    <property type="entry name" value="Trypsin-like serine proteases"/>
    <property type="match status" value="1"/>
</dbReference>
<feature type="domain" description="SRCR" evidence="26">
    <location>
        <begin position="423"/>
        <end position="523"/>
    </location>
</feature>
<dbReference type="EMBL" id="CACVKT020005208">
    <property type="protein sequence ID" value="CAC5393789.1"/>
    <property type="molecule type" value="Genomic_DNA"/>
</dbReference>
<dbReference type="PROSITE" id="PS50287">
    <property type="entry name" value="SRCR_2"/>
    <property type="match status" value="8"/>
</dbReference>
<dbReference type="InterPro" id="IPR013806">
    <property type="entry name" value="Kringle-like"/>
</dbReference>
<dbReference type="Gene3D" id="3.30.710.10">
    <property type="entry name" value="Potassium Channel Kv1.1, Chain A"/>
    <property type="match status" value="1"/>
</dbReference>
<evidence type="ECO:0000256" key="1">
    <source>
        <dbReference type="ARBA" id="ARBA00004167"/>
    </source>
</evidence>
<dbReference type="PANTHER" id="PTHR19331">
    <property type="entry name" value="SCAVENGER RECEPTOR DOMAIN-CONTAINING"/>
    <property type="match status" value="1"/>
</dbReference>
<keyword evidence="7" id="KW-0812">Transmembrane</keyword>
<evidence type="ECO:0000259" key="23">
    <source>
        <dbReference type="PROSITE" id="PS50070"/>
    </source>
</evidence>
<feature type="disulfide bond" evidence="19">
    <location>
        <begin position="386"/>
        <end position="404"/>
    </location>
</feature>
<dbReference type="FunFam" id="3.10.250.10:FF:000011">
    <property type="entry name" value="Scavenger receptor class A member 5"/>
    <property type="match status" value="2"/>
</dbReference>
<evidence type="ECO:0000256" key="10">
    <source>
        <dbReference type="ARBA" id="ARBA00022801"/>
    </source>
</evidence>
<feature type="domain" description="SRCR" evidence="26">
    <location>
        <begin position="1135"/>
        <end position="1235"/>
    </location>
</feature>
<evidence type="ECO:0000256" key="8">
    <source>
        <dbReference type="ARBA" id="ARBA00022729"/>
    </source>
</evidence>
<dbReference type="PROSITE" id="PS50240">
    <property type="entry name" value="TRYPSIN_DOM"/>
    <property type="match status" value="1"/>
</dbReference>
<protein>
    <submittedName>
        <fullName evidence="28">DMBT1</fullName>
    </submittedName>
</protein>
<keyword evidence="29" id="KW-1185">Reference proteome</keyword>
<evidence type="ECO:0000313" key="29">
    <source>
        <dbReference type="Proteomes" id="UP000507470"/>
    </source>
</evidence>
<feature type="domain" description="Apple" evidence="27">
    <location>
        <begin position="294"/>
        <end position="374"/>
    </location>
</feature>
<comment type="caution">
    <text evidence="20">Lacks conserved residue(s) required for the propagation of feature annotation.</text>
</comment>
<dbReference type="InterPro" id="IPR018114">
    <property type="entry name" value="TRYPSIN_HIS"/>
</dbReference>
<evidence type="ECO:0000256" key="11">
    <source>
        <dbReference type="ARBA" id="ARBA00022825"/>
    </source>
</evidence>
<evidence type="ECO:0000256" key="21">
    <source>
        <dbReference type="RuleBase" id="RU363034"/>
    </source>
</evidence>
<feature type="disulfide bond" evidence="18">
    <location>
        <begin position="209"/>
        <end position="232"/>
    </location>
</feature>
<keyword evidence="6 21" id="KW-0645">Protease</keyword>
<feature type="compositionally biased region" description="Low complexity" evidence="22">
    <location>
        <begin position="21"/>
        <end position="37"/>
    </location>
</feature>
<dbReference type="PROSITE" id="PS00021">
    <property type="entry name" value="KRINGLE_1"/>
    <property type="match status" value="1"/>
</dbReference>
<feature type="disulfide bond" evidence="20">
    <location>
        <begin position="448"/>
        <end position="512"/>
    </location>
</feature>
<dbReference type="SUPFAM" id="SSF56487">
    <property type="entry name" value="SRCR-like"/>
    <property type="match status" value="8"/>
</dbReference>
<dbReference type="Pfam" id="PF00057">
    <property type="entry name" value="Ldl_recept_a"/>
    <property type="match status" value="2"/>
</dbReference>
<dbReference type="PROSITE" id="PS50068">
    <property type="entry name" value="LDLRA_2"/>
    <property type="match status" value="3"/>
</dbReference>
<evidence type="ECO:0000256" key="18">
    <source>
        <dbReference type="PROSITE-ProRule" id="PRU00121"/>
    </source>
</evidence>
<feature type="domain" description="BTB" evidence="24">
    <location>
        <begin position="84"/>
        <end position="172"/>
    </location>
</feature>
<dbReference type="SMART" id="SM00202">
    <property type="entry name" value="SR"/>
    <property type="match status" value="8"/>
</dbReference>
<feature type="domain" description="Kringle" evidence="23">
    <location>
        <begin position="205"/>
        <end position="237"/>
    </location>
</feature>
<dbReference type="FunFam" id="3.10.250.10:FF:000006">
    <property type="entry name" value="neurotrypsin isoform X2"/>
    <property type="match status" value="2"/>
</dbReference>
<keyword evidence="15 20" id="KW-1015">Disulfide bond</keyword>
<feature type="disulfide bond" evidence="20">
    <location>
        <begin position="753"/>
        <end position="763"/>
    </location>
</feature>
<evidence type="ECO:0000256" key="5">
    <source>
        <dbReference type="ARBA" id="ARBA00022572"/>
    </source>
</evidence>
<feature type="domain" description="SRCR" evidence="26">
    <location>
        <begin position="914"/>
        <end position="1014"/>
    </location>
</feature>
<reference evidence="28 29" key="1">
    <citation type="submission" date="2020-06" db="EMBL/GenBank/DDBJ databases">
        <authorList>
            <person name="Li R."/>
            <person name="Bekaert M."/>
        </authorList>
    </citation>
    <scope>NUCLEOTIDE SEQUENCE [LARGE SCALE GENOMIC DNA]</scope>
    <source>
        <strain evidence="29">wild</strain>
    </source>
</reference>
<dbReference type="InterPro" id="IPR000001">
    <property type="entry name" value="Kringle"/>
</dbReference>
<dbReference type="SUPFAM" id="SSF57414">
    <property type="entry name" value="Hairpin loop containing domain-like"/>
    <property type="match status" value="1"/>
</dbReference>
<evidence type="ECO:0000256" key="3">
    <source>
        <dbReference type="ARBA" id="ARBA00022525"/>
    </source>
</evidence>
<evidence type="ECO:0000256" key="19">
    <source>
        <dbReference type="PROSITE-ProRule" id="PRU00124"/>
    </source>
</evidence>
<keyword evidence="3" id="KW-0964">Secreted</keyword>
<dbReference type="FunFam" id="3.10.250.10:FF:000016">
    <property type="entry name" value="Scavenger receptor cysteine-rich protein type 12"/>
    <property type="match status" value="1"/>
</dbReference>
<dbReference type="InterPro" id="IPR018056">
    <property type="entry name" value="Kringle_CS"/>
</dbReference>
<feature type="domain" description="SRCR" evidence="26">
    <location>
        <begin position="566"/>
        <end position="664"/>
    </location>
</feature>
<feature type="disulfide bond" evidence="20">
    <location>
        <begin position="829"/>
        <end position="890"/>
    </location>
</feature>
<feature type="domain" description="SRCR" evidence="26">
    <location>
        <begin position="684"/>
        <end position="782"/>
    </location>
</feature>
<dbReference type="Gene3D" id="3.50.4.10">
    <property type="entry name" value="Hepatocyte Growth Factor"/>
    <property type="match status" value="1"/>
</dbReference>
<dbReference type="SMART" id="SM00225">
    <property type="entry name" value="BTB"/>
    <property type="match status" value="1"/>
</dbReference>
<keyword evidence="11 21" id="KW-0720">Serine protease</keyword>
<feature type="disulfide bond" evidence="20">
    <location>
        <begin position="816"/>
        <end position="880"/>
    </location>
</feature>
<feature type="disulfide bond" evidence="20">
    <location>
        <begin position="1334"/>
        <end position="1344"/>
    </location>
</feature>
<feature type="disulfide bond" evidence="19">
    <location>
        <begin position="547"/>
        <end position="562"/>
    </location>
</feature>
<feature type="disulfide bond" evidence="20">
    <location>
        <begin position="1173"/>
        <end position="1234"/>
    </location>
</feature>
<dbReference type="InterPro" id="IPR003609">
    <property type="entry name" value="Pan_app"/>
</dbReference>
<feature type="domain" description="SRCR" evidence="26">
    <location>
        <begin position="1265"/>
        <end position="1365"/>
    </location>
</feature>
<dbReference type="CDD" id="cd00190">
    <property type="entry name" value="Tryp_SPc"/>
    <property type="match status" value="1"/>
</dbReference>
<feature type="disulfide bond" evidence="19">
    <location>
        <begin position="528"/>
        <end position="540"/>
    </location>
</feature>
<dbReference type="SUPFAM" id="SSF54695">
    <property type="entry name" value="POZ domain"/>
    <property type="match status" value="1"/>
</dbReference>
<dbReference type="CDD" id="cd01099">
    <property type="entry name" value="PAN_AP_HGF"/>
    <property type="match status" value="1"/>
</dbReference>
<dbReference type="Pfam" id="PF00024">
    <property type="entry name" value="PAN_1"/>
    <property type="match status" value="1"/>
</dbReference>
<evidence type="ECO:0000256" key="16">
    <source>
        <dbReference type="ARBA" id="ARBA00023170"/>
    </source>
</evidence>
<comment type="subcellular location">
    <subcellularLocation>
        <location evidence="1">Membrane</location>
        <topology evidence="1">Single-pass membrane protein</topology>
    </subcellularLocation>
    <subcellularLocation>
        <location evidence="2">Secreted</location>
        <location evidence="2">Extracellular space</location>
        <location evidence="2">Extracellular matrix</location>
    </subcellularLocation>
</comment>
<dbReference type="SMART" id="SM00130">
    <property type="entry name" value="KR"/>
    <property type="match status" value="1"/>
</dbReference>
<dbReference type="GO" id="GO:0007155">
    <property type="term" value="P:cell adhesion"/>
    <property type="evidence" value="ECO:0007669"/>
    <property type="project" value="UniProtKB-KW"/>
</dbReference>
<keyword evidence="5 18" id="KW-0420">Kringle</keyword>
<dbReference type="InterPro" id="IPR036772">
    <property type="entry name" value="SRCR-like_dom_sf"/>
</dbReference>
<dbReference type="InterPro" id="IPR001190">
    <property type="entry name" value="SRCR"/>
</dbReference>
<dbReference type="CDD" id="cd00112">
    <property type="entry name" value="LDLa"/>
    <property type="match status" value="3"/>
</dbReference>
<feature type="disulfide bond" evidence="20">
    <location>
        <begin position="461"/>
        <end position="522"/>
    </location>
</feature>
<evidence type="ECO:0000256" key="22">
    <source>
        <dbReference type="SAM" id="MobiDB-lite"/>
    </source>
</evidence>
<keyword evidence="10 21" id="KW-0378">Hydrolase</keyword>
<dbReference type="InterPro" id="IPR009003">
    <property type="entry name" value="Peptidase_S1_PA"/>
</dbReference>
<feature type="domain" description="SRCR" evidence="26">
    <location>
        <begin position="1026"/>
        <end position="1125"/>
    </location>
</feature>
<dbReference type="Gene3D" id="3.10.250.10">
    <property type="entry name" value="SRCR-like domain"/>
    <property type="match status" value="8"/>
</dbReference>